<evidence type="ECO:0000313" key="1">
    <source>
        <dbReference type="EMBL" id="EDL92011.1"/>
    </source>
</evidence>
<accession>A6JQS6</accession>
<name>A6JQS6_RAT</name>
<proteinExistence type="predicted"/>
<dbReference type="Proteomes" id="UP000234681">
    <property type="component" value="Chromosome 9"/>
</dbReference>
<dbReference type="EMBL" id="CH473997">
    <property type="protein sequence ID" value="EDL92011.1"/>
    <property type="molecule type" value="Genomic_DNA"/>
</dbReference>
<sequence length="71" mass="7526">MDRWVGTGWETAKVATGTSDQGCLGGTMKSAGLNHKLMVMEGMCIQSGKLPVGLGSQGSGECVEYMKRQED</sequence>
<reference evidence="1 2" key="1">
    <citation type="submission" date="2005-09" db="EMBL/GenBank/DDBJ databases">
        <authorList>
            <person name="Mural R.J."/>
            <person name="Li P.W."/>
            <person name="Adams M.D."/>
            <person name="Amanatides P.G."/>
            <person name="Baden-Tillson H."/>
            <person name="Barnstead M."/>
            <person name="Chin S.H."/>
            <person name="Dew I."/>
            <person name="Evans C.A."/>
            <person name="Ferriera S."/>
            <person name="Flanigan M."/>
            <person name="Fosler C."/>
            <person name="Glodek A."/>
            <person name="Gu Z."/>
            <person name="Holt R.A."/>
            <person name="Jennings D."/>
            <person name="Kraft C.L."/>
            <person name="Lu F."/>
            <person name="Nguyen T."/>
            <person name="Nusskern D.R."/>
            <person name="Pfannkoch C.M."/>
            <person name="Sitter C."/>
            <person name="Sutton G.G."/>
            <person name="Venter J.C."/>
            <person name="Wang Z."/>
            <person name="Woodage T."/>
            <person name="Zheng X.H."/>
            <person name="Zhong F."/>
        </authorList>
    </citation>
    <scope>NUCLEOTIDE SEQUENCE [LARGE SCALE GENOMIC DNA]</scope>
    <source>
        <strain>BN</strain>
        <strain evidence="2">Sprague-Dawley</strain>
    </source>
</reference>
<evidence type="ECO:0000313" key="2">
    <source>
        <dbReference type="Proteomes" id="UP000234681"/>
    </source>
</evidence>
<gene>
    <name evidence="1" type="ORF">rCG_63217</name>
</gene>
<dbReference type="AlphaFoldDB" id="A6JQS6"/>
<protein>
    <submittedName>
        <fullName evidence="1">RCG63217</fullName>
    </submittedName>
</protein>
<organism evidence="1 2">
    <name type="scientific">Rattus norvegicus</name>
    <name type="common">Rat</name>
    <dbReference type="NCBI Taxonomy" id="10116"/>
    <lineage>
        <taxon>Eukaryota</taxon>
        <taxon>Metazoa</taxon>
        <taxon>Chordata</taxon>
        <taxon>Craniata</taxon>
        <taxon>Vertebrata</taxon>
        <taxon>Euteleostomi</taxon>
        <taxon>Mammalia</taxon>
        <taxon>Eutheria</taxon>
        <taxon>Euarchontoglires</taxon>
        <taxon>Glires</taxon>
        <taxon>Rodentia</taxon>
        <taxon>Myomorpha</taxon>
        <taxon>Muroidea</taxon>
        <taxon>Muridae</taxon>
        <taxon>Murinae</taxon>
        <taxon>Rattus</taxon>
    </lineage>
</organism>